<dbReference type="Proteomes" id="UP000672602">
    <property type="component" value="Unassembled WGS sequence"/>
</dbReference>
<evidence type="ECO:0000256" key="2">
    <source>
        <dbReference type="ARBA" id="ARBA00022729"/>
    </source>
</evidence>
<evidence type="ECO:0000256" key="4">
    <source>
        <dbReference type="ARBA" id="ARBA00022960"/>
    </source>
</evidence>
<keyword evidence="5" id="KW-0573">Peptidoglycan synthesis</keyword>
<dbReference type="GO" id="GO:0071555">
    <property type="term" value="P:cell wall organization"/>
    <property type="evidence" value="ECO:0007669"/>
    <property type="project" value="UniProtKB-KW"/>
</dbReference>
<feature type="signal peptide" evidence="10">
    <location>
        <begin position="1"/>
        <end position="32"/>
    </location>
</feature>
<dbReference type="EMBL" id="JAGMWN010000003">
    <property type="protein sequence ID" value="MBP5857065.1"/>
    <property type="molecule type" value="Genomic_DNA"/>
</dbReference>
<keyword evidence="2 10" id="KW-0732">Signal</keyword>
<evidence type="ECO:0000313" key="12">
    <source>
        <dbReference type="EMBL" id="MBP5857065.1"/>
    </source>
</evidence>
<dbReference type="PRINTS" id="PR00725">
    <property type="entry name" value="DADACBPTASE1"/>
</dbReference>
<evidence type="ECO:0000256" key="7">
    <source>
        <dbReference type="PIRSR" id="PIRSR618044-1"/>
    </source>
</evidence>
<evidence type="ECO:0000256" key="10">
    <source>
        <dbReference type="SAM" id="SignalP"/>
    </source>
</evidence>
<sequence length="448" mass="48496">MTGSGAPVRRFAATFLALAILAITFVAQPAQAKYASIVIDMETGRVLHEANADTRNYPASLTKMMTLFMLFEALERGEVSMDTRFEVSRRAAGQAPSKLGLKPGQTIRVEDCILALVTKSANDVATVVAEGLGETEYKFALDMTKRARALGMRRTTFRNASGLPNRRQLSTARDMALLGQRVMTDFPQYYHYFSRKSFSFNGRTYGNHNNLLGHYTGTDGIKTGYTRASGFNLVASVERQGRRLIGVVFGGRTAKTRDAHMETLLDQGFVRVAQIPSRAEIAATAAEAARVAQELDALNPFRNTGSAPAIAQGDADPTQQLDRLVIQQGNGEIVGAQVVSAQLASSEAVIARVARDSLVRTGPWKIQVGAFKDPDSARRLAEKAHGSLSGLGEGLSIVIDRVTGRGLYRGRLGGIEDESAARRACRALQRRDFDCLPIAPSSAKLAQN</sequence>
<evidence type="ECO:0000256" key="1">
    <source>
        <dbReference type="ARBA" id="ARBA00007164"/>
    </source>
</evidence>
<keyword evidence="12" id="KW-0121">Carboxypeptidase</keyword>
<dbReference type="InterPro" id="IPR012338">
    <property type="entry name" value="Beta-lactam/transpept-like"/>
</dbReference>
<dbReference type="SUPFAM" id="SSF56601">
    <property type="entry name" value="beta-lactamase/transpeptidase-like"/>
    <property type="match status" value="1"/>
</dbReference>
<dbReference type="GO" id="GO:0008360">
    <property type="term" value="P:regulation of cell shape"/>
    <property type="evidence" value="ECO:0007669"/>
    <property type="project" value="UniProtKB-KW"/>
</dbReference>
<keyword evidence="13" id="KW-1185">Reference proteome</keyword>
<keyword evidence="6" id="KW-0961">Cell wall biogenesis/degradation</keyword>
<dbReference type="GO" id="GO:0009002">
    <property type="term" value="F:serine-type D-Ala-D-Ala carboxypeptidase activity"/>
    <property type="evidence" value="ECO:0007669"/>
    <property type="project" value="InterPro"/>
</dbReference>
<dbReference type="Gene3D" id="3.40.710.10">
    <property type="entry name" value="DD-peptidase/beta-lactamase superfamily"/>
    <property type="match status" value="1"/>
</dbReference>
<evidence type="ECO:0000256" key="6">
    <source>
        <dbReference type="ARBA" id="ARBA00023316"/>
    </source>
</evidence>
<dbReference type="RefSeq" id="WP_210681629.1">
    <property type="nucleotide sequence ID" value="NZ_JAGMWN010000003.1"/>
</dbReference>
<dbReference type="SUPFAM" id="SSF110997">
    <property type="entry name" value="Sporulation related repeat"/>
    <property type="match status" value="1"/>
</dbReference>
<reference evidence="12" key="1">
    <citation type="submission" date="2021-04" db="EMBL/GenBank/DDBJ databases">
        <authorList>
            <person name="Zhang D.-C."/>
        </authorList>
    </citation>
    <scope>NUCLEOTIDE SEQUENCE</scope>
    <source>
        <strain evidence="12">CGMCC 1.15697</strain>
    </source>
</reference>
<keyword evidence="3" id="KW-0378">Hydrolase</keyword>
<proteinExistence type="inferred from homology"/>
<evidence type="ECO:0000256" key="9">
    <source>
        <dbReference type="RuleBase" id="RU004016"/>
    </source>
</evidence>
<dbReference type="GO" id="GO:0042834">
    <property type="term" value="F:peptidoglycan binding"/>
    <property type="evidence" value="ECO:0007669"/>
    <property type="project" value="InterPro"/>
</dbReference>
<feature type="chain" id="PRO_5035175004" evidence="10">
    <location>
        <begin position="33"/>
        <end position="448"/>
    </location>
</feature>
<evidence type="ECO:0000256" key="3">
    <source>
        <dbReference type="ARBA" id="ARBA00022801"/>
    </source>
</evidence>
<dbReference type="InterPro" id="IPR018044">
    <property type="entry name" value="Peptidase_S11"/>
</dbReference>
<evidence type="ECO:0000256" key="5">
    <source>
        <dbReference type="ARBA" id="ARBA00022984"/>
    </source>
</evidence>
<dbReference type="InterPro" id="IPR001967">
    <property type="entry name" value="Peptidase_S11_N"/>
</dbReference>
<evidence type="ECO:0000259" key="11">
    <source>
        <dbReference type="PROSITE" id="PS51724"/>
    </source>
</evidence>
<feature type="active site" evidence="7">
    <location>
        <position position="120"/>
    </location>
</feature>
<dbReference type="PANTHER" id="PTHR21581">
    <property type="entry name" value="D-ALANYL-D-ALANINE CARBOXYPEPTIDASE"/>
    <property type="match status" value="1"/>
</dbReference>
<feature type="domain" description="SPOR" evidence="11">
    <location>
        <begin position="358"/>
        <end position="441"/>
    </location>
</feature>
<accession>A0A8J7RZA0</accession>
<protein>
    <submittedName>
        <fullName evidence="12">D-alanyl-D-alanine carboxypeptidase</fullName>
    </submittedName>
</protein>
<keyword evidence="12" id="KW-0645">Protease</keyword>
<dbReference type="Gene3D" id="3.30.70.1070">
    <property type="entry name" value="Sporulation related repeat"/>
    <property type="match status" value="1"/>
</dbReference>
<keyword evidence="4" id="KW-0133">Cell shape</keyword>
<evidence type="ECO:0000313" key="13">
    <source>
        <dbReference type="Proteomes" id="UP000672602"/>
    </source>
</evidence>
<feature type="active site" description="Proton acceptor" evidence="7">
    <location>
        <position position="63"/>
    </location>
</feature>
<dbReference type="Pfam" id="PF05036">
    <property type="entry name" value="SPOR"/>
    <property type="match status" value="1"/>
</dbReference>
<dbReference type="PROSITE" id="PS51724">
    <property type="entry name" value="SPOR"/>
    <property type="match status" value="1"/>
</dbReference>
<dbReference type="Pfam" id="PF00768">
    <property type="entry name" value="Peptidase_S11"/>
    <property type="match status" value="1"/>
</dbReference>
<comment type="caution">
    <text evidence="12">The sequence shown here is derived from an EMBL/GenBank/DDBJ whole genome shotgun (WGS) entry which is preliminary data.</text>
</comment>
<gene>
    <name evidence="12" type="ORF">KAJ83_08595</name>
</gene>
<name>A0A8J7RZA0_9PROT</name>
<dbReference type="AlphaFoldDB" id="A0A8J7RZA0"/>
<dbReference type="PANTHER" id="PTHR21581:SF6">
    <property type="entry name" value="TRAFFICKING PROTEIN PARTICLE COMPLEX SUBUNIT 12"/>
    <property type="match status" value="1"/>
</dbReference>
<evidence type="ECO:0000256" key="8">
    <source>
        <dbReference type="PIRSR" id="PIRSR618044-2"/>
    </source>
</evidence>
<dbReference type="InterPro" id="IPR007730">
    <property type="entry name" value="SPOR-like_dom"/>
</dbReference>
<comment type="similarity">
    <text evidence="1 9">Belongs to the peptidase S11 family.</text>
</comment>
<feature type="binding site" evidence="8">
    <location>
        <position position="222"/>
    </location>
    <ligand>
        <name>substrate</name>
    </ligand>
</feature>
<organism evidence="12 13">
    <name type="scientific">Marivibrio halodurans</name>
    <dbReference type="NCBI Taxonomy" id="2039722"/>
    <lineage>
        <taxon>Bacteria</taxon>
        <taxon>Pseudomonadati</taxon>
        <taxon>Pseudomonadota</taxon>
        <taxon>Alphaproteobacteria</taxon>
        <taxon>Rhodospirillales</taxon>
        <taxon>Rhodospirillaceae</taxon>
        <taxon>Marivibrio</taxon>
    </lineage>
</organism>
<feature type="active site" description="Acyl-ester intermediate" evidence="7">
    <location>
        <position position="60"/>
    </location>
</feature>
<dbReference type="GO" id="GO:0009252">
    <property type="term" value="P:peptidoglycan biosynthetic process"/>
    <property type="evidence" value="ECO:0007669"/>
    <property type="project" value="UniProtKB-KW"/>
</dbReference>
<dbReference type="GO" id="GO:0006508">
    <property type="term" value="P:proteolysis"/>
    <property type="evidence" value="ECO:0007669"/>
    <property type="project" value="InterPro"/>
</dbReference>
<dbReference type="InterPro" id="IPR036680">
    <property type="entry name" value="SPOR-like_sf"/>
</dbReference>